<dbReference type="EMBL" id="JASBWS010000033">
    <property type="protein sequence ID" value="KAJ9108156.1"/>
    <property type="molecule type" value="Genomic_DNA"/>
</dbReference>
<protein>
    <submittedName>
        <fullName evidence="1">Uncharacterized protein</fullName>
    </submittedName>
</protein>
<organism evidence="1 2">
    <name type="scientific">Naganishia adeliensis</name>
    <dbReference type="NCBI Taxonomy" id="92952"/>
    <lineage>
        <taxon>Eukaryota</taxon>
        <taxon>Fungi</taxon>
        <taxon>Dikarya</taxon>
        <taxon>Basidiomycota</taxon>
        <taxon>Agaricomycotina</taxon>
        <taxon>Tremellomycetes</taxon>
        <taxon>Filobasidiales</taxon>
        <taxon>Filobasidiaceae</taxon>
        <taxon>Naganishia</taxon>
    </lineage>
</organism>
<comment type="caution">
    <text evidence="1">The sequence shown here is derived from an EMBL/GenBank/DDBJ whole genome shotgun (WGS) entry which is preliminary data.</text>
</comment>
<proteinExistence type="predicted"/>
<keyword evidence="2" id="KW-1185">Reference proteome</keyword>
<dbReference type="Proteomes" id="UP001230649">
    <property type="component" value="Unassembled WGS sequence"/>
</dbReference>
<name>A0ACC2W9R7_9TREE</name>
<sequence length="458" mass="50452">MQGLESPRPEEFELEARHTGTEDQRDASNGNHRQSSLHDSGKSTTSPSLRTDVHLTPRNPQQSAAEKDARRILLRKHVPLVVLPDFDQKTGESGSIQGNEEHRNTSPREGDGENLDEGNEGRGGLEDERSHRSPSPWVATFFDLIFVAILNTFSTTHEITDGAALLSFFTFFVLLWWSWLAQVTYDIRLLTVMSAYIFLRLILAIQYALLLFLTRREKRHCRDLLLPLVTNCISAGVILAGVLVNSNSVGLVAVKLSLLRFNSGKATERIGNLTLIIIGEGLIGILHKFNKTIASFSRNNIAYAQDAFLEPALGLATGSNSSAEIQDYFLHDRALAAELATLNLFPPWRDEISLLVNASSNGIDIETEAYKYLGDIIMSSAVVSKPYGQAGLVSFAPCNQQQYDLDVDDEAYFMSLELASISNAASTGTVNATRALVLLLQIVGDLATHLFAGTFWQV</sequence>
<evidence type="ECO:0000313" key="2">
    <source>
        <dbReference type="Proteomes" id="UP001230649"/>
    </source>
</evidence>
<evidence type="ECO:0000313" key="1">
    <source>
        <dbReference type="EMBL" id="KAJ9108156.1"/>
    </source>
</evidence>
<reference evidence="1" key="1">
    <citation type="submission" date="2023-04" db="EMBL/GenBank/DDBJ databases">
        <title>Draft Genome sequencing of Naganishia species isolated from polar environments using Oxford Nanopore Technology.</title>
        <authorList>
            <person name="Leo P."/>
            <person name="Venkateswaran K."/>
        </authorList>
    </citation>
    <scope>NUCLEOTIDE SEQUENCE</scope>
    <source>
        <strain evidence="1">MNA-CCFEE 5262</strain>
    </source>
</reference>
<gene>
    <name evidence="1" type="ORF">QFC20_003517</name>
</gene>
<accession>A0ACC2W9R7</accession>